<dbReference type="AlphaFoldDB" id="A0A0F9D640"/>
<dbReference type="EMBL" id="LAZR01040945">
    <property type="protein sequence ID" value="KKL13226.1"/>
    <property type="molecule type" value="Genomic_DNA"/>
</dbReference>
<dbReference type="PIRSF" id="PIRSF001586">
    <property type="entry name" value="FGAM_synth_I"/>
    <property type="match status" value="1"/>
</dbReference>
<dbReference type="PROSITE" id="PS51273">
    <property type="entry name" value="GATASE_TYPE_1"/>
    <property type="match status" value="1"/>
</dbReference>
<keyword evidence="7" id="KW-0315">Glutamine amidotransferase</keyword>
<keyword evidence="1" id="KW-0963">Cytoplasm</keyword>
<dbReference type="InterPro" id="IPR010075">
    <property type="entry name" value="PRibForGlyAmidine_synth_PurQ"/>
</dbReference>
<evidence type="ECO:0000256" key="4">
    <source>
        <dbReference type="ARBA" id="ARBA00022755"/>
    </source>
</evidence>
<evidence type="ECO:0000256" key="1">
    <source>
        <dbReference type="ARBA" id="ARBA00022490"/>
    </source>
</evidence>
<keyword evidence="3" id="KW-0547">Nucleotide-binding</keyword>
<dbReference type="GO" id="GO:0005524">
    <property type="term" value="F:ATP binding"/>
    <property type="evidence" value="ECO:0007669"/>
    <property type="project" value="UniProtKB-KW"/>
</dbReference>
<organism evidence="8">
    <name type="scientific">marine sediment metagenome</name>
    <dbReference type="NCBI Taxonomy" id="412755"/>
    <lineage>
        <taxon>unclassified sequences</taxon>
        <taxon>metagenomes</taxon>
        <taxon>ecological metagenomes</taxon>
    </lineage>
</organism>
<dbReference type="PANTHER" id="PTHR47552:SF1">
    <property type="entry name" value="PHOSPHORIBOSYLFORMYLGLYCINAMIDINE SYNTHASE SUBUNIT PURQ"/>
    <property type="match status" value="1"/>
</dbReference>
<protein>
    <submittedName>
        <fullName evidence="8">Uncharacterized protein</fullName>
    </submittedName>
</protein>
<evidence type="ECO:0000313" key="8">
    <source>
        <dbReference type="EMBL" id="KKL13226.1"/>
    </source>
</evidence>
<dbReference type="Gene3D" id="3.40.50.880">
    <property type="match status" value="1"/>
</dbReference>
<evidence type="ECO:0000256" key="3">
    <source>
        <dbReference type="ARBA" id="ARBA00022741"/>
    </source>
</evidence>
<dbReference type="GO" id="GO:0006189">
    <property type="term" value="P:'de novo' IMP biosynthetic process"/>
    <property type="evidence" value="ECO:0007669"/>
    <property type="project" value="InterPro"/>
</dbReference>
<keyword evidence="6" id="KW-0067">ATP-binding</keyword>
<name>A0A0F9D640_9ZZZZ</name>
<dbReference type="NCBIfam" id="NF002957">
    <property type="entry name" value="PRK03619.1"/>
    <property type="match status" value="1"/>
</dbReference>
<dbReference type="InterPro" id="IPR029062">
    <property type="entry name" value="Class_I_gatase-like"/>
</dbReference>
<dbReference type="GO" id="GO:0016787">
    <property type="term" value="F:hydrolase activity"/>
    <property type="evidence" value="ECO:0007669"/>
    <property type="project" value="UniProtKB-KW"/>
</dbReference>
<sequence length="228" mass="23966">MATRVGVVVFPGSCDEADAHAAVEQTDGLQAQFLWHGDRDLDGVDAVVVPGGFSYGDYLRAGAIARFSPVMAAVGEFASGGGPVLGICNGFQVLCEAGLLPGALLPNTSLRFTCRQVNVRVEAVDTPFTRACEKGETLSLPVKHTSGRYFAPPALLDEIESAGQVILRYAEGHNPNGSLNEIAGVANKQKNVLGLMPHPEHAVDLLTGSSDGAKLLHSLSEHRRVPVA</sequence>
<evidence type="ECO:0000256" key="5">
    <source>
        <dbReference type="ARBA" id="ARBA00022801"/>
    </source>
</evidence>
<dbReference type="CDD" id="cd01740">
    <property type="entry name" value="GATase1_FGAR_AT"/>
    <property type="match status" value="1"/>
</dbReference>
<accession>A0A0F9D640</accession>
<dbReference type="PANTHER" id="PTHR47552">
    <property type="entry name" value="PHOSPHORIBOSYLFORMYLGLYCINAMIDINE SYNTHASE SUBUNIT PURQ"/>
    <property type="match status" value="1"/>
</dbReference>
<keyword evidence="2" id="KW-0436">Ligase</keyword>
<dbReference type="GO" id="GO:0004642">
    <property type="term" value="F:phosphoribosylformylglycinamidine synthase activity"/>
    <property type="evidence" value="ECO:0007669"/>
    <property type="project" value="InterPro"/>
</dbReference>
<gene>
    <name evidence="8" type="ORF">LCGC14_2527890</name>
</gene>
<proteinExistence type="inferred from homology"/>
<dbReference type="NCBIfam" id="TIGR01737">
    <property type="entry name" value="FGAM_synth_I"/>
    <property type="match status" value="1"/>
</dbReference>
<evidence type="ECO:0000256" key="6">
    <source>
        <dbReference type="ARBA" id="ARBA00022840"/>
    </source>
</evidence>
<keyword evidence="5" id="KW-0378">Hydrolase</keyword>
<dbReference type="SUPFAM" id="SSF52317">
    <property type="entry name" value="Class I glutamine amidotransferase-like"/>
    <property type="match status" value="1"/>
</dbReference>
<evidence type="ECO:0000256" key="2">
    <source>
        <dbReference type="ARBA" id="ARBA00022598"/>
    </source>
</evidence>
<dbReference type="SMART" id="SM01211">
    <property type="entry name" value="GATase_5"/>
    <property type="match status" value="1"/>
</dbReference>
<keyword evidence="4" id="KW-0658">Purine biosynthesis</keyword>
<reference evidence="8" key="1">
    <citation type="journal article" date="2015" name="Nature">
        <title>Complex archaea that bridge the gap between prokaryotes and eukaryotes.</title>
        <authorList>
            <person name="Spang A."/>
            <person name="Saw J.H."/>
            <person name="Jorgensen S.L."/>
            <person name="Zaremba-Niedzwiedzka K."/>
            <person name="Martijn J."/>
            <person name="Lind A.E."/>
            <person name="van Eijk R."/>
            <person name="Schleper C."/>
            <person name="Guy L."/>
            <person name="Ettema T.J."/>
        </authorList>
    </citation>
    <scope>NUCLEOTIDE SEQUENCE</scope>
</reference>
<dbReference type="HAMAP" id="MF_00421">
    <property type="entry name" value="PurQ"/>
    <property type="match status" value="1"/>
</dbReference>
<evidence type="ECO:0000256" key="7">
    <source>
        <dbReference type="ARBA" id="ARBA00022962"/>
    </source>
</evidence>
<comment type="caution">
    <text evidence="8">The sequence shown here is derived from an EMBL/GenBank/DDBJ whole genome shotgun (WGS) entry which is preliminary data.</text>
</comment>
<dbReference type="Pfam" id="PF13507">
    <property type="entry name" value="GATase_5"/>
    <property type="match status" value="1"/>
</dbReference>